<protein>
    <recommendedName>
        <fullName evidence="4 5">Small ribosomal subunit protein uS2</fullName>
    </recommendedName>
</protein>
<dbReference type="SUPFAM" id="SSF52313">
    <property type="entry name" value="Ribosomal protein S2"/>
    <property type="match status" value="1"/>
</dbReference>
<dbReference type="InterPro" id="IPR001865">
    <property type="entry name" value="Ribosomal_uS2"/>
</dbReference>
<evidence type="ECO:0000259" key="7">
    <source>
        <dbReference type="Pfam" id="PF03118"/>
    </source>
</evidence>
<reference evidence="8 9" key="1">
    <citation type="journal article" date="2015" name="Nature">
        <title>rRNA introns, odd ribosomes, and small enigmatic genomes across a large radiation of phyla.</title>
        <authorList>
            <person name="Brown C.T."/>
            <person name="Hug L.A."/>
            <person name="Thomas B.C."/>
            <person name="Sharon I."/>
            <person name="Castelle C.J."/>
            <person name="Singh A."/>
            <person name="Wilkins M.J."/>
            <person name="Williams K.H."/>
            <person name="Banfield J.F."/>
        </authorList>
    </citation>
    <scope>NUCLEOTIDE SEQUENCE [LARGE SCALE GENOMIC DNA]</scope>
</reference>
<evidence type="ECO:0000256" key="3">
    <source>
        <dbReference type="ARBA" id="ARBA00023274"/>
    </source>
</evidence>
<dbReference type="InterPro" id="IPR018130">
    <property type="entry name" value="Ribosomal_uS2_CS"/>
</dbReference>
<dbReference type="CDD" id="cd01425">
    <property type="entry name" value="RPS2"/>
    <property type="match status" value="1"/>
</dbReference>
<name>A0A0G0A0I5_9BACT</name>
<dbReference type="PROSITE" id="PS00962">
    <property type="entry name" value="RIBOSOMAL_S2_1"/>
    <property type="match status" value="1"/>
</dbReference>
<dbReference type="GO" id="GO:0003735">
    <property type="term" value="F:structural constituent of ribosome"/>
    <property type="evidence" value="ECO:0007669"/>
    <property type="project" value="InterPro"/>
</dbReference>
<dbReference type="Pfam" id="PF00318">
    <property type="entry name" value="Ribosomal_S2"/>
    <property type="match status" value="1"/>
</dbReference>
<dbReference type="EMBL" id="LBOV01000001">
    <property type="protein sequence ID" value="KKP44716.1"/>
    <property type="molecule type" value="Genomic_DNA"/>
</dbReference>
<evidence type="ECO:0000256" key="5">
    <source>
        <dbReference type="HAMAP-Rule" id="MF_00291"/>
    </source>
</evidence>
<proteinExistence type="inferred from homology"/>
<evidence type="ECO:0000313" key="8">
    <source>
        <dbReference type="EMBL" id="KKP44716.1"/>
    </source>
</evidence>
<dbReference type="Pfam" id="PF03118">
    <property type="entry name" value="RNA_pol_A_CTD"/>
    <property type="match status" value="1"/>
</dbReference>
<accession>A0A0G0A0I5</accession>
<dbReference type="InterPro" id="IPR011260">
    <property type="entry name" value="RNAP_asu_C"/>
</dbReference>
<dbReference type="GO" id="GO:0015935">
    <property type="term" value="C:small ribosomal subunit"/>
    <property type="evidence" value="ECO:0007669"/>
    <property type="project" value="InterPro"/>
</dbReference>
<dbReference type="PANTHER" id="PTHR12534:SF0">
    <property type="entry name" value="SMALL RIBOSOMAL SUBUNIT PROTEIN US2M"/>
    <property type="match status" value="1"/>
</dbReference>
<sequence length="383" mass="42541">MEKTKDVSKKVVAPKAETEKKSLKVAIPELTTFLKAGAHFGHKGSAWNPKMKKYIYEVRNGIHIIDIIKSRKMLTKALEELNQVVDKGNILIVGTKGQAAGTIEKMAKEVGAFYITKRWPGGLFTNFDAIKGTIQKLVKMEEQVASGGGGLVKKEVLALEKDVERLNKVYEGIKFMDELPKFLIVIDSKVEKNSINEARIAEVPIIALVDTNCDPDLVTFPIPANDDSIKSIELFVDLFSQVIKSGKKSESLASLRKNHEANLKNLKNRFVEEKERQEKMEEGDRLRMKAMREGKVQVATTGVVRVVKKEKNLEEEYAAAEAVKAQVNSKKIEELGLPTRIEKSLKEAGLSTVDDLAGKTKEELLSVKGVGEKAVEDILKAIK</sequence>
<keyword evidence="3 5" id="KW-0687">Ribonucleoprotein</keyword>
<dbReference type="GO" id="GO:0006351">
    <property type="term" value="P:DNA-templated transcription"/>
    <property type="evidence" value="ECO:0007669"/>
    <property type="project" value="InterPro"/>
</dbReference>
<gene>
    <name evidence="5 8" type="primary">rpsB</name>
    <name evidence="8" type="ORF">UR34_C0001G0062</name>
</gene>
<keyword evidence="2 5" id="KW-0689">Ribosomal protein</keyword>
<dbReference type="InterPro" id="IPR005706">
    <property type="entry name" value="Ribosomal_uS2_bac/mit/plastid"/>
</dbReference>
<feature type="coiled-coil region" evidence="6">
    <location>
        <begin position="249"/>
        <end position="330"/>
    </location>
</feature>
<dbReference type="AlphaFoldDB" id="A0A0G0A0I5"/>
<feature type="domain" description="RNA polymerase alpha subunit C-terminal" evidence="7">
    <location>
        <begin position="324"/>
        <end position="382"/>
    </location>
</feature>
<dbReference type="PATRIC" id="fig|1619089.3.peg.62"/>
<keyword evidence="6" id="KW-0175">Coiled coil</keyword>
<dbReference type="GO" id="GO:0006412">
    <property type="term" value="P:translation"/>
    <property type="evidence" value="ECO:0007669"/>
    <property type="project" value="UniProtKB-UniRule"/>
</dbReference>
<dbReference type="Gene3D" id="3.40.50.10490">
    <property type="entry name" value="Glucose-6-phosphate isomerase like protein, domain 1"/>
    <property type="match status" value="1"/>
</dbReference>
<evidence type="ECO:0000256" key="2">
    <source>
        <dbReference type="ARBA" id="ARBA00022980"/>
    </source>
</evidence>
<dbReference type="SUPFAM" id="SSF47789">
    <property type="entry name" value="C-terminal domain of RNA polymerase alpha subunit"/>
    <property type="match status" value="1"/>
</dbReference>
<dbReference type="Gene3D" id="1.10.150.20">
    <property type="entry name" value="5' to 3' exonuclease, C-terminal subdomain"/>
    <property type="match status" value="1"/>
</dbReference>
<evidence type="ECO:0000256" key="4">
    <source>
        <dbReference type="ARBA" id="ARBA00035256"/>
    </source>
</evidence>
<dbReference type="HAMAP" id="MF_00291_B">
    <property type="entry name" value="Ribosomal_uS2_B"/>
    <property type="match status" value="1"/>
</dbReference>
<comment type="caution">
    <text evidence="8">The sequence shown here is derived from an EMBL/GenBank/DDBJ whole genome shotgun (WGS) entry which is preliminary data.</text>
</comment>
<dbReference type="Proteomes" id="UP000034302">
    <property type="component" value="Unassembled WGS sequence"/>
</dbReference>
<organism evidence="8 9">
    <name type="scientific">candidate division WS6 bacterium GW2011_GWC1_33_20</name>
    <dbReference type="NCBI Taxonomy" id="1619089"/>
    <lineage>
        <taxon>Bacteria</taxon>
        <taxon>Candidatus Dojkabacteria</taxon>
    </lineage>
</organism>
<dbReference type="Gene3D" id="1.10.287.610">
    <property type="entry name" value="Helix hairpin bin"/>
    <property type="match status" value="1"/>
</dbReference>
<comment type="similarity">
    <text evidence="1 5">Belongs to the universal ribosomal protein uS2 family.</text>
</comment>
<dbReference type="NCBIfam" id="TIGR01011">
    <property type="entry name" value="rpsB_bact"/>
    <property type="match status" value="1"/>
</dbReference>
<evidence type="ECO:0000256" key="6">
    <source>
        <dbReference type="SAM" id="Coils"/>
    </source>
</evidence>
<evidence type="ECO:0000313" key="9">
    <source>
        <dbReference type="Proteomes" id="UP000034302"/>
    </source>
</evidence>
<dbReference type="PRINTS" id="PR00395">
    <property type="entry name" value="RIBOSOMALS2"/>
</dbReference>
<dbReference type="PANTHER" id="PTHR12534">
    <property type="entry name" value="30S RIBOSOMAL PROTEIN S2 PROKARYOTIC AND ORGANELLAR"/>
    <property type="match status" value="1"/>
</dbReference>
<dbReference type="GO" id="GO:0003677">
    <property type="term" value="F:DNA binding"/>
    <property type="evidence" value="ECO:0007669"/>
    <property type="project" value="InterPro"/>
</dbReference>
<dbReference type="InterPro" id="IPR023591">
    <property type="entry name" value="Ribosomal_uS2_flav_dom_sf"/>
</dbReference>
<evidence type="ECO:0000256" key="1">
    <source>
        <dbReference type="ARBA" id="ARBA00006242"/>
    </source>
</evidence>
<dbReference type="GO" id="GO:0003899">
    <property type="term" value="F:DNA-directed RNA polymerase activity"/>
    <property type="evidence" value="ECO:0007669"/>
    <property type="project" value="InterPro"/>
</dbReference>